<evidence type="ECO:0000313" key="2">
    <source>
        <dbReference type="Proteomes" id="UP000824120"/>
    </source>
</evidence>
<gene>
    <name evidence="1" type="ORF">H5410_056000</name>
</gene>
<proteinExistence type="predicted"/>
<dbReference type="EMBL" id="JACXVP010000011">
    <property type="protein sequence ID" value="KAG5575866.1"/>
    <property type="molecule type" value="Genomic_DNA"/>
</dbReference>
<dbReference type="Proteomes" id="UP000824120">
    <property type="component" value="Chromosome 11"/>
</dbReference>
<dbReference type="AlphaFoldDB" id="A0A9J5WK03"/>
<name>A0A9J5WK03_SOLCO</name>
<accession>A0A9J5WK03</accession>
<evidence type="ECO:0000313" key="1">
    <source>
        <dbReference type="EMBL" id="KAG5575866.1"/>
    </source>
</evidence>
<sequence>MGKRELKKLLWWAAWSSFLEEFEDQLQEIKEVDEEVYKACKVSGNGDNVYAVIEVYKHMLQPVRGDLFGKCDPFHAIELPELVKLVVCVLVLLYRLSVSAKLMFFLD</sequence>
<protein>
    <submittedName>
        <fullName evidence="1">Uncharacterized protein</fullName>
    </submittedName>
</protein>
<reference evidence="1 2" key="1">
    <citation type="submission" date="2020-09" db="EMBL/GenBank/DDBJ databases">
        <title>De no assembly of potato wild relative species, Solanum commersonii.</title>
        <authorList>
            <person name="Cho K."/>
        </authorList>
    </citation>
    <scope>NUCLEOTIDE SEQUENCE [LARGE SCALE GENOMIC DNA]</scope>
    <source>
        <strain evidence="1">LZ3.2</strain>
        <tissue evidence="1">Leaf</tissue>
    </source>
</reference>
<comment type="caution">
    <text evidence="1">The sequence shown here is derived from an EMBL/GenBank/DDBJ whole genome shotgun (WGS) entry which is preliminary data.</text>
</comment>
<organism evidence="1 2">
    <name type="scientific">Solanum commersonii</name>
    <name type="common">Commerson's wild potato</name>
    <name type="synonym">Commerson's nightshade</name>
    <dbReference type="NCBI Taxonomy" id="4109"/>
    <lineage>
        <taxon>Eukaryota</taxon>
        <taxon>Viridiplantae</taxon>
        <taxon>Streptophyta</taxon>
        <taxon>Embryophyta</taxon>
        <taxon>Tracheophyta</taxon>
        <taxon>Spermatophyta</taxon>
        <taxon>Magnoliopsida</taxon>
        <taxon>eudicotyledons</taxon>
        <taxon>Gunneridae</taxon>
        <taxon>Pentapetalae</taxon>
        <taxon>asterids</taxon>
        <taxon>lamiids</taxon>
        <taxon>Solanales</taxon>
        <taxon>Solanaceae</taxon>
        <taxon>Solanoideae</taxon>
        <taxon>Solaneae</taxon>
        <taxon>Solanum</taxon>
    </lineage>
</organism>
<keyword evidence="2" id="KW-1185">Reference proteome</keyword>